<evidence type="ECO:0000313" key="8">
    <source>
        <dbReference type="Proteomes" id="UP000218113"/>
    </source>
</evidence>
<dbReference type="Proteomes" id="UP000218113">
    <property type="component" value="Unassembled WGS sequence"/>
</dbReference>
<evidence type="ECO:0000256" key="3">
    <source>
        <dbReference type="ARBA" id="ARBA00022692"/>
    </source>
</evidence>
<keyword evidence="5 6" id="KW-0472">Membrane</keyword>
<dbReference type="PANTHER" id="PTHR30294">
    <property type="entry name" value="MEMBRANE COMPONENT OF ABC TRANSPORTER YHHJ-RELATED"/>
    <property type="match status" value="1"/>
</dbReference>
<feature type="transmembrane region" description="Helical" evidence="6">
    <location>
        <begin position="220"/>
        <end position="238"/>
    </location>
</feature>
<comment type="caution">
    <text evidence="7">The sequence shown here is derived from an EMBL/GenBank/DDBJ whole genome shotgun (WGS) entry which is preliminary data.</text>
</comment>
<organism evidence="7 8">
    <name type="scientific">SAR324 cluster bacterium</name>
    <dbReference type="NCBI Taxonomy" id="2024889"/>
    <lineage>
        <taxon>Bacteria</taxon>
        <taxon>Deltaproteobacteria</taxon>
        <taxon>SAR324 cluster</taxon>
    </lineage>
</organism>
<proteinExistence type="predicted"/>
<dbReference type="PANTHER" id="PTHR30294:SF29">
    <property type="entry name" value="MULTIDRUG ABC TRANSPORTER PERMEASE YBHS-RELATED"/>
    <property type="match status" value="1"/>
</dbReference>
<evidence type="ECO:0000256" key="6">
    <source>
        <dbReference type="SAM" id="Phobius"/>
    </source>
</evidence>
<accession>A0A2A4T9V3</accession>
<feature type="transmembrane region" description="Helical" evidence="6">
    <location>
        <begin position="130"/>
        <end position="149"/>
    </location>
</feature>
<evidence type="ECO:0000256" key="4">
    <source>
        <dbReference type="ARBA" id="ARBA00022989"/>
    </source>
</evidence>
<evidence type="ECO:0000313" key="7">
    <source>
        <dbReference type="EMBL" id="PCI30318.1"/>
    </source>
</evidence>
<evidence type="ECO:0000256" key="2">
    <source>
        <dbReference type="ARBA" id="ARBA00022475"/>
    </source>
</evidence>
<dbReference type="GO" id="GO:0140359">
    <property type="term" value="F:ABC-type transporter activity"/>
    <property type="evidence" value="ECO:0007669"/>
    <property type="project" value="InterPro"/>
</dbReference>
<dbReference type="GO" id="GO:0005886">
    <property type="term" value="C:plasma membrane"/>
    <property type="evidence" value="ECO:0007669"/>
    <property type="project" value="UniProtKB-SubCell"/>
</dbReference>
<feature type="transmembrane region" description="Helical" evidence="6">
    <location>
        <begin position="20"/>
        <end position="40"/>
    </location>
</feature>
<gene>
    <name evidence="7" type="ORF">COB67_02260</name>
</gene>
<feature type="transmembrane region" description="Helical" evidence="6">
    <location>
        <begin position="101"/>
        <end position="124"/>
    </location>
</feature>
<name>A0A2A4T9V3_9DELT</name>
<protein>
    <submittedName>
        <fullName evidence="7">ABC transporter permease</fullName>
    </submittedName>
</protein>
<dbReference type="InterPro" id="IPR051449">
    <property type="entry name" value="ABC-2_transporter_component"/>
</dbReference>
<evidence type="ECO:0000256" key="5">
    <source>
        <dbReference type="ARBA" id="ARBA00023136"/>
    </source>
</evidence>
<dbReference type="AlphaFoldDB" id="A0A2A4T9V3"/>
<sequence>MKPMIALMKRELMNYFYSPVAYVFIVIFLISTVGSTFFLGRFFNSDQAGLEIFFLFHPWLFLFLIPAIGMGLWAEERNSGTIELLFTLPISMLQTVMSKFLSAWIFVGIALILTFPMVITVWYLGEPDNGVMFTSYLGSFLMAGTYLAITCVTSALTRNQVISFILSVIVCLTLVLLGWGVFMDMLNQVFPSWFTDVVSSFSFTTHYNSIRRGIIDSRDLVFFLSIIGGGLVINALILDYKKAS</sequence>
<keyword evidence="3 6" id="KW-0812">Transmembrane</keyword>
<keyword evidence="4 6" id="KW-1133">Transmembrane helix</keyword>
<evidence type="ECO:0000256" key="1">
    <source>
        <dbReference type="ARBA" id="ARBA00004651"/>
    </source>
</evidence>
<comment type="subcellular location">
    <subcellularLocation>
        <location evidence="1">Cell membrane</location>
        <topology evidence="1">Multi-pass membrane protein</topology>
    </subcellularLocation>
</comment>
<feature type="transmembrane region" description="Helical" evidence="6">
    <location>
        <begin position="52"/>
        <end position="74"/>
    </location>
</feature>
<feature type="transmembrane region" description="Helical" evidence="6">
    <location>
        <begin position="161"/>
        <end position="182"/>
    </location>
</feature>
<dbReference type="Pfam" id="PF12679">
    <property type="entry name" value="ABC2_membrane_2"/>
    <property type="match status" value="1"/>
</dbReference>
<reference evidence="8" key="1">
    <citation type="submission" date="2017-08" db="EMBL/GenBank/DDBJ databases">
        <title>A dynamic microbial community with high functional redundancy inhabits the cold, oxic subseafloor aquifer.</title>
        <authorList>
            <person name="Tully B.J."/>
            <person name="Wheat C.G."/>
            <person name="Glazer B.T."/>
            <person name="Huber J.A."/>
        </authorList>
    </citation>
    <scope>NUCLEOTIDE SEQUENCE [LARGE SCALE GENOMIC DNA]</scope>
</reference>
<dbReference type="EMBL" id="NVSR01000006">
    <property type="protein sequence ID" value="PCI30318.1"/>
    <property type="molecule type" value="Genomic_DNA"/>
</dbReference>
<keyword evidence="2" id="KW-1003">Cell membrane</keyword>